<organism evidence="1 2">
    <name type="scientific">Leptosphaeria maculans (strain JN3 / isolate v23.1.3 / race Av1-4-5-6-7-8)</name>
    <name type="common">Blackleg fungus</name>
    <name type="synonym">Phoma lingam</name>
    <dbReference type="NCBI Taxonomy" id="985895"/>
    <lineage>
        <taxon>Eukaryota</taxon>
        <taxon>Fungi</taxon>
        <taxon>Dikarya</taxon>
        <taxon>Ascomycota</taxon>
        <taxon>Pezizomycotina</taxon>
        <taxon>Dothideomycetes</taxon>
        <taxon>Pleosporomycetidae</taxon>
        <taxon>Pleosporales</taxon>
        <taxon>Pleosporineae</taxon>
        <taxon>Leptosphaeriaceae</taxon>
        <taxon>Plenodomus</taxon>
        <taxon>Plenodomus lingam/Leptosphaeria maculans species complex</taxon>
    </lineage>
</organism>
<dbReference type="VEuPathDB" id="FungiDB:LEMA_uP008610.1"/>
<dbReference type="InParanoid" id="E5AC72"/>
<dbReference type="EMBL" id="FP929139">
    <property type="protein sequence ID" value="CBY02074.1"/>
    <property type="molecule type" value="Genomic_DNA"/>
</dbReference>
<protein>
    <submittedName>
        <fullName evidence="1">Predicted protein</fullName>
    </submittedName>
</protein>
<dbReference type="HOGENOM" id="CLU_3160133_0_0_1"/>
<accession>E5AC72</accession>
<dbReference type="Proteomes" id="UP000002668">
    <property type="component" value="Genome"/>
</dbReference>
<evidence type="ECO:0000313" key="2">
    <source>
        <dbReference type="Proteomes" id="UP000002668"/>
    </source>
</evidence>
<dbReference type="AlphaFoldDB" id="E5AC72"/>
<proteinExistence type="predicted"/>
<gene>
    <name evidence="1" type="ORF">LEMA_uP008610.1</name>
</gene>
<evidence type="ECO:0000313" key="1">
    <source>
        <dbReference type="EMBL" id="CBY02074.1"/>
    </source>
</evidence>
<sequence length="48" mass="5102">MTPVTRAVSTKTCFSTRNAFEAVNLAHGPHSARALPVRYGSLAATEGR</sequence>
<name>E5AC72_LEPMJ</name>
<reference evidence="2" key="1">
    <citation type="journal article" date="2011" name="Nat. Commun.">
        <title>Effector diversification within compartments of the Leptosphaeria maculans genome affected by Repeat-Induced Point mutations.</title>
        <authorList>
            <person name="Rouxel T."/>
            <person name="Grandaubert J."/>
            <person name="Hane J.K."/>
            <person name="Hoede C."/>
            <person name="van de Wouw A.P."/>
            <person name="Couloux A."/>
            <person name="Dominguez V."/>
            <person name="Anthouard V."/>
            <person name="Bally P."/>
            <person name="Bourras S."/>
            <person name="Cozijnsen A.J."/>
            <person name="Ciuffetti L.M."/>
            <person name="Degrave A."/>
            <person name="Dilmaghani A."/>
            <person name="Duret L."/>
            <person name="Fudal I."/>
            <person name="Goodwin S.B."/>
            <person name="Gout L."/>
            <person name="Glaser N."/>
            <person name="Linglin J."/>
            <person name="Kema G.H.J."/>
            <person name="Lapalu N."/>
            <person name="Lawrence C.B."/>
            <person name="May K."/>
            <person name="Meyer M."/>
            <person name="Ollivier B."/>
            <person name="Poulain J."/>
            <person name="Schoch C.L."/>
            <person name="Simon A."/>
            <person name="Spatafora J.W."/>
            <person name="Stachowiak A."/>
            <person name="Turgeon B.G."/>
            <person name="Tyler B.M."/>
            <person name="Vincent D."/>
            <person name="Weissenbach J."/>
            <person name="Amselem J."/>
            <person name="Quesneville H."/>
            <person name="Oliver R.P."/>
            <person name="Wincker P."/>
            <person name="Balesdent M.-H."/>
            <person name="Howlett B.J."/>
        </authorList>
    </citation>
    <scope>NUCLEOTIDE SEQUENCE [LARGE SCALE GENOMIC DNA]</scope>
    <source>
        <strain evidence="2">JN3 / isolate v23.1.3 / race Av1-4-5-6-7-8</strain>
    </source>
</reference>
<keyword evidence="2" id="KW-1185">Reference proteome</keyword>